<dbReference type="Pfam" id="PF00356">
    <property type="entry name" value="LacI"/>
    <property type="match status" value="1"/>
</dbReference>
<dbReference type="Proteomes" id="UP001324993">
    <property type="component" value="Chromosome"/>
</dbReference>
<dbReference type="SUPFAM" id="SSF53822">
    <property type="entry name" value="Periplasmic binding protein-like I"/>
    <property type="match status" value="1"/>
</dbReference>
<dbReference type="PANTHER" id="PTHR30146:SF148">
    <property type="entry name" value="HTH-TYPE TRANSCRIPTIONAL REPRESSOR PURR-RELATED"/>
    <property type="match status" value="1"/>
</dbReference>
<keyword evidence="3 6" id="KW-0238">DNA-binding</keyword>
<dbReference type="EMBL" id="CP138858">
    <property type="protein sequence ID" value="WPJ97235.1"/>
    <property type="molecule type" value="Genomic_DNA"/>
</dbReference>
<evidence type="ECO:0000256" key="3">
    <source>
        <dbReference type="ARBA" id="ARBA00023125"/>
    </source>
</evidence>
<evidence type="ECO:0000313" key="7">
    <source>
        <dbReference type="Proteomes" id="UP001324993"/>
    </source>
</evidence>
<dbReference type="PANTHER" id="PTHR30146">
    <property type="entry name" value="LACI-RELATED TRANSCRIPTIONAL REPRESSOR"/>
    <property type="match status" value="1"/>
</dbReference>
<sequence length="347" mass="39935">MKPKPNTTTMQDIADACDVSKMTVSLALRNDPRVKVSTREQIQSKAAQLGYTTNPYVATLMKQLRKGAKRGSPPVIAFLNLHKKPSSYHTSGTFEEYFQGAKQRAEEIGFRLEEFQLHGKDMSIPRLEKILYARNIHSILICPSDHSNTHLDFQWERYAMAKFGFSVSHPAANYVTSDHFQCMELALNNLAQRGYKKIGFALKQSMDERVNHRWIGAFLSTKWRLGRANQLKLCVPADWNKENFLQWFIKERPEVVVSFYNDIPKWLNEAGFRIPEDVGYAIIDWTQDYTDLSGVDQQSWLIGQKAVDLVVERVHHNEWGIPEEAKCVLVEGKWHEGKTLLPIQQSH</sequence>
<dbReference type="CDD" id="cd01392">
    <property type="entry name" value="HTH_LacI"/>
    <property type="match status" value="1"/>
</dbReference>
<organism evidence="6 7">
    <name type="scientific">Coraliomargarita algicola</name>
    <dbReference type="NCBI Taxonomy" id="3092156"/>
    <lineage>
        <taxon>Bacteria</taxon>
        <taxon>Pseudomonadati</taxon>
        <taxon>Verrucomicrobiota</taxon>
        <taxon>Opitutia</taxon>
        <taxon>Puniceicoccales</taxon>
        <taxon>Coraliomargaritaceae</taxon>
        <taxon>Coraliomargarita</taxon>
    </lineage>
</organism>
<dbReference type="GO" id="GO:0003677">
    <property type="term" value="F:DNA binding"/>
    <property type="evidence" value="ECO:0007669"/>
    <property type="project" value="UniProtKB-KW"/>
</dbReference>
<evidence type="ECO:0000256" key="2">
    <source>
        <dbReference type="ARBA" id="ARBA00023015"/>
    </source>
</evidence>
<dbReference type="Gene3D" id="3.40.50.2300">
    <property type="match status" value="2"/>
</dbReference>
<dbReference type="SMART" id="SM00354">
    <property type="entry name" value="HTH_LACI"/>
    <property type="match status" value="1"/>
</dbReference>
<dbReference type="Gene3D" id="1.10.260.40">
    <property type="entry name" value="lambda repressor-like DNA-binding domains"/>
    <property type="match status" value="1"/>
</dbReference>
<dbReference type="InterPro" id="IPR028082">
    <property type="entry name" value="Peripla_BP_I"/>
</dbReference>
<dbReference type="InterPro" id="IPR046335">
    <property type="entry name" value="LacI/GalR-like_sensor"/>
</dbReference>
<gene>
    <name evidence="6" type="ORF">SH580_05880</name>
</gene>
<keyword evidence="2" id="KW-0805">Transcription regulation</keyword>
<dbReference type="SUPFAM" id="SSF47413">
    <property type="entry name" value="lambda repressor-like DNA-binding domains"/>
    <property type="match status" value="1"/>
</dbReference>
<name>A0ABZ0RR20_9BACT</name>
<dbReference type="Pfam" id="PF13377">
    <property type="entry name" value="Peripla_BP_3"/>
    <property type="match status" value="1"/>
</dbReference>
<evidence type="ECO:0000259" key="5">
    <source>
        <dbReference type="PROSITE" id="PS50932"/>
    </source>
</evidence>
<keyword evidence="1" id="KW-0678">Repressor</keyword>
<keyword evidence="4" id="KW-0804">Transcription</keyword>
<protein>
    <submittedName>
        <fullName evidence="6">LacI family DNA-binding transcriptional regulator</fullName>
    </submittedName>
</protein>
<feature type="domain" description="HTH lacI-type" evidence="5">
    <location>
        <begin position="8"/>
        <end position="62"/>
    </location>
</feature>
<dbReference type="PROSITE" id="PS50932">
    <property type="entry name" value="HTH_LACI_2"/>
    <property type="match status" value="1"/>
</dbReference>
<dbReference type="InterPro" id="IPR000843">
    <property type="entry name" value="HTH_LacI"/>
</dbReference>
<evidence type="ECO:0000256" key="4">
    <source>
        <dbReference type="ARBA" id="ARBA00023163"/>
    </source>
</evidence>
<keyword evidence="7" id="KW-1185">Reference proteome</keyword>
<proteinExistence type="predicted"/>
<reference evidence="6 7" key="1">
    <citation type="submission" date="2023-11" db="EMBL/GenBank/DDBJ databases">
        <title>Coraliomargarita sp. nov., isolated from marine algae.</title>
        <authorList>
            <person name="Lee J.K."/>
            <person name="Baek J.H."/>
            <person name="Kim J.M."/>
            <person name="Choi D.G."/>
            <person name="Jeon C.O."/>
        </authorList>
    </citation>
    <scope>NUCLEOTIDE SEQUENCE [LARGE SCALE GENOMIC DNA]</scope>
    <source>
        <strain evidence="6 7">J2-16</strain>
    </source>
</reference>
<dbReference type="InterPro" id="IPR010982">
    <property type="entry name" value="Lambda_DNA-bd_dom_sf"/>
</dbReference>
<dbReference type="RefSeq" id="WP_319834080.1">
    <property type="nucleotide sequence ID" value="NZ_CP138858.1"/>
</dbReference>
<evidence type="ECO:0000256" key="1">
    <source>
        <dbReference type="ARBA" id="ARBA00022491"/>
    </source>
</evidence>
<accession>A0ABZ0RR20</accession>
<evidence type="ECO:0000313" key="6">
    <source>
        <dbReference type="EMBL" id="WPJ97235.1"/>
    </source>
</evidence>